<name>A0A151WRQ6_9HYME</name>
<accession>A0A151WRQ6</accession>
<dbReference type="SUPFAM" id="SSF57756">
    <property type="entry name" value="Retrovirus zinc finger-like domains"/>
    <property type="match status" value="1"/>
</dbReference>
<keyword evidence="1" id="KW-0479">Metal-binding</keyword>
<evidence type="ECO:0000313" key="3">
    <source>
        <dbReference type="EMBL" id="KYQ50355.1"/>
    </source>
</evidence>
<organism evidence="3 4">
    <name type="scientific">Mycetomoellerius zeteki</name>
    <dbReference type="NCBI Taxonomy" id="64791"/>
    <lineage>
        <taxon>Eukaryota</taxon>
        <taxon>Metazoa</taxon>
        <taxon>Ecdysozoa</taxon>
        <taxon>Arthropoda</taxon>
        <taxon>Hexapoda</taxon>
        <taxon>Insecta</taxon>
        <taxon>Pterygota</taxon>
        <taxon>Neoptera</taxon>
        <taxon>Endopterygota</taxon>
        <taxon>Hymenoptera</taxon>
        <taxon>Apocrita</taxon>
        <taxon>Aculeata</taxon>
        <taxon>Formicoidea</taxon>
        <taxon>Formicidae</taxon>
        <taxon>Myrmicinae</taxon>
        <taxon>Mycetomoellerius</taxon>
    </lineage>
</organism>
<dbReference type="AlphaFoldDB" id="A0A151WRQ6"/>
<evidence type="ECO:0000259" key="2">
    <source>
        <dbReference type="PROSITE" id="PS50158"/>
    </source>
</evidence>
<dbReference type="Proteomes" id="UP000075809">
    <property type="component" value="Unassembled WGS sequence"/>
</dbReference>
<dbReference type="InterPro" id="IPR036875">
    <property type="entry name" value="Znf_CCHC_sf"/>
</dbReference>
<proteinExistence type="predicted"/>
<dbReference type="GO" id="GO:0008270">
    <property type="term" value="F:zinc ion binding"/>
    <property type="evidence" value="ECO:0007669"/>
    <property type="project" value="UniProtKB-KW"/>
</dbReference>
<dbReference type="PROSITE" id="PS50158">
    <property type="entry name" value="ZF_CCHC"/>
    <property type="match status" value="1"/>
</dbReference>
<protein>
    <recommendedName>
        <fullName evidence="2">CCHC-type domain-containing protein</fullName>
    </recommendedName>
</protein>
<dbReference type="STRING" id="64791.A0A151WRQ6"/>
<keyword evidence="1" id="KW-0862">Zinc</keyword>
<dbReference type="GO" id="GO:0003676">
    <property type="term" value="F:nucleic acid binding"/>
    <property type="evidence" value="ECO:0007669"/>
    <property type="project" value="InterPro"/>
</dbReference>
<gene>
    <name evidence="3" type="ORF">ALC60_10556</name>
</gene>
<feature type="domain" description="CCHC-type" evidence="2">
    <location>
        <begin position="64"/>
        <end position="79"/>
    </location>
</feature>
<dbReference type="Gene3D" id="4.10.60.10">
    <property type="entry name" value="Zinc finger, CCHC-type"/>
    <property type="match status" value="1"/>
</dbReference>
<feature type="non-terminal residue" evidence="3">
    <location>
        <position position="1"/>
    </location>
</feature>
<dbReference type="InterPro" id="IPR001878">
    <property type="entry name" value="Znf_CCHC"/>
</dbReference>
<keyword evidence="1" id="KW-0863">Zinc-finger</keyword>
<evidence type="ECO:0000313" key="4">
    <source>
        <dbReference type="Proteomes" id="UP000075809"/>
    </source>
</evidence>
<dbReference type="EMBL" id="KQ982809">
    <property type="protein sequence ID" value="KYQ50355.1"/>
    <property type="molecule type" value="Genomic_DNA"/>
</dbReference>
<evidence type="ECO:0000256" key="1">
    <source>
        <dbReference type="PROSITE-ProRule" id="PRU00047"/>
    </source>
</evidence>
<sequence>LGTVWIQCPTILAAEVSTDNKIRIGWTNAKIEVLKKRPLKYFKCLAIRHVRQRCSSSNDRSGACINCRELGHQVRECRNRPCCPVYRERDYPYVHRAGSDNCRPVLPMQTNAVRRNSFRTGEF</sequence>
<keyword evidence="4" id="KW-1185">Reference proteome</keyword>
<reference evidence="3 4" key="1">
    <citation type="submission" date="2015-09" db="EMBL/GenBank/DDBJ databases">
        <title>Trachymyrmex zeteki WGS genome.</title>
        <authorList>
            <person name="Nygaard S."/>
            <person name="Hu H."/>
            <person name="Boomsma J."/>
            <person name="Zhang G."/>
        </authorList>
    </citation>
    <scope>NUCLEOTIDE SEQUENCE [LARGE SCALE GENOMIC DNA]</scope>
    <source>
        <strain evidence="3">Tzet28-1</strain>
        <tissue evidence="3">Whole body</tissue>
    </source>
</reference>